<reference evidence="1" key="1">
    <citation type="submission" date="2024-03" db="EMBL/GenBank/DDBJ databases">
        <title>Diverse circular DNA viruses in blood, oral, and fecal samples of captive lemurs.</title>
        <authorList>
            <person name="Paietta E.N."/>
            <person name="Kraberger S."/>
            <person name="Lund M.C."/>
            <person name="Custer J.M."/>
            <person name="Vargas K.M."/>
            <person name="Ehmke E.E."/>
            <person name="Yoder A.D."/>
            <person name="Varsani A."/>
        </authorList>
    </citation>
    <scope>NUCLEOTIDE SEQUENCE</scope>
    <source>
        <strain evidence="1">Duke_25FF_1020</strain>
        <strain evidence="2">Duke_26_39</strain>
    </source>
</reference>
<name>A0AAU8B1U1_9VIRU</name>
<accession>A0AAU8B1U1</accession>
<organism evidence="1">
    <name type="scientific">Dulem virus 220</name>
    <dbReference type="NCBI Taxonomy" id="3145697"/>
    <lineage>
        <taxon>Viruses</taxon>
        <taxon>Monodnaviria</taxon>
        <taxon>Sangervirae</taxon>
        <taxon>Phixviricota</taxon>
        <taxon>Malgrandaviricetes</taxon>
        <taxon>Petitvirales</taxon>
        <taxon>Microviridae</taxon>
        <taxon>Microvirus</taxon>
    </lineage>
</organism>
<dbReference type="EMBL" id="PP511719">
    <property type="protein sequence ID" value="XCD06853.1"/>
    <property type="molecule type" value="Genomic_DNA"/>
</dbReference>
<dbReference type="EMBL" id="PP511619">
    <property type="protein sequence ID" value="XCD05984.1"/>
    <property type="molecule type" value="Genomic_DNA"/>
</dbReference>
<evidence type="ECO:0000313" key="2">
    <source>
        <dbReference type="EMBL" id="XCD06853.1"/>
    </source>
</evidence>
<protein>
    <submittedName>
        <fullName evidence="1">Uncharacterized protein</fullName>
    </submittedName>
</protein>
<sequence length="64" mass="7282">MILAVLLLPVRIICMNMNNILFICALFNLFCYDALFICIILFVCFSSSCSLMLAYNSLDTLFKS</sequence>
<proteinExistence type="predicted"/>
<evidence type="ECO:0000313" key="1">
    <source>
        <dbReference type="EMBL" id="XCD05984.1"/>
    </source>
</evidence>